<evidence type="ECO:0000313" key="12">
    <source>
        <dbReference type="EMBL" id="KDA54961.1"/>
    </source>
</evidence>
<evidence type="ECO:0000256" key="3">
    <source>
        <dbReference type="ARBA" id="ARBA00022448"/>
    </source>
</evidence>
<keyword evidence="13" id="KW-1185">Reference proteome</keyword>
<sequence>MYTLLLILYVVVCLFLILVVLLQQGKGSDVAAAFGGAGSQVAFGPRGSTTLLHKLTTGSFVLFVALCIGLAVLSGQRGRSVVKELAGGKAPAAQTTPAPAAPEPSK</sequence>
<comment type="function">
    <text evidence="10">Involved in protein export. Participates in an early event of protein translocation.</text>
</comment>
<proteinExistence type="inferred from homology"/>
<comment type="caution">
    <text evidence="12">The sequence shown here is derived from an EMBL/GenBank/DDBJ whole genome shotgun (WGS) entry which is preliminary data.</text>
</comment>
<gene>
    <name evidence="12" type="ORF">EG19_03940</name>
</gene>
<keyword evidence="5 10" id="KW-0812">Transmembrane</keyword>
<evidence type="ECO:0000256" key="7">
    <source>
        <dbReference type="ARBA" id="ARBA00022989"/>
    </source>
</evidence>
<dbReference type="EMBL" id="JMFG01000002">
    <property type="protein sequence ID" value="KDA54961.1"/>
    <property type="molecule type" value="Genomic_DNA"/>
</dbReference>
<keyword evidence="8 10" id="KW-0811">Translocation</keyword>
<dbReference type="STRING" id="1312852.EG19_03940"/>
<dbReference type="InterPro" id="IPR004692">
    <property type="entry name" value="SecG"/>
</dbReference>
<dbReference type="PRINTS" id="PR01651">
    <property type="entry name" value="SECGEXPORT"/>
</dbReference>
<name>A0A062Y3I4_9BACT</name>
<dbReference type="GO" id="GO:0043952">
    <property type="term" value="P:protein transport by the Sec complex"/>
    <property type="evidence" value="ECO:0007669"/>
    <property type="project" value="TreeGrafter"/>
</dbReference>
<evidence type="ECO:0000256" key="9">
    <source>
        <dbReference type="ARBA" id="ARBA00023136"/>
    </source>
</evidence>
<evidence type="ECO:0000256" key="8">
    <source>
        <dbReference type="ARBA" id="ARBA00023010"/>
    </source>
</evidence>
<dbReference type="OrthoDB" id="121323at2"/>
<dbReference type="PANTHER" id="PTHR34182">
    <property type="entry name" value="PROTEIN-EXPORT MEMBRANE PROTEIN SECG"/>
    <property type="match status" value="1"/>
</dbReference>
<evidence type="ECO:0000256" key="2">
    <source>
        <dbReference type="ARBA" id="ARBA00008445"/>
    </source>
</evidence>
<dbReference type="GO" id="GO:0015450">
    <property type="term" value="F:protein-transporting ATPase activity"/>
    <property type="evidence" value="ECO:0007669"/>
    <property type="project" value="UniProtKB-UniRule"/>
</dbReference>
<keyword evidence="6 10" id="KW-0653">Protein transport</keyword>
<dbReference type="RefSeq" id="WP_038046348.1">
    <property type="nucleotide sequence ID" value="NZ_JMFG01000002.1"/>
</dbReference>
<dbReference type="NCBIfam" id="TIGR00810">
    <property type="entry name" value="secG"/>
    <property type="match status" value="1"/>
</dbReference>
<evidence type="ECO:0000256" key="5">
    <source>
        <dbReference type="ARBA" id="ARBA00022692"/>
    </source>
</evidence>
<feature type="region of interest" description="Disordered" evidence="11">
    <location>
        <begin position="87"/>
        <end position="106"/>
    </location>
</feature>
<keyword evidence="7 10" id="KW-1133">Transmembrane helix</keyword>
<reference evidence="12 13" key="1">
    <citation type="submission" date="2014-04" db="EMBL/GenBank/DDBJ databases">
        <title>The Genome Sequence of Thermoanaerobaculum aquaticum MP-01, The First Cultivated Group 23 Acidobacterium.</title>
        <authorList>
            <person name="Stamps B.W."/>
            <person name="Losey N.A."/>
            <person name="Lawson P.A."/>
            <person name="Stevenson B.S."/>
        </authorList>
    </citation>
    <scope>NUCLEOTIDE SEQUENCE [LARGE SCALE GENOMIC DNA]</scope>
    <source>
        <strain evidence="12 13">MP-01</strain>
    </source>
</reference>
<evidence type="ECO:0000256" key="10">
    <source>
        <dbReference type="RuleBase" id="RU365087"/>
    </source>
</evidence>
<organism evidence="12 13">
    <name type="scientific">Thermoanaerobaculum aquaticum</name>
    <dbReference type="NCBI Taxonomy" id="1312852"/>
    <lineage>
        <taxon>Bacteria</taxon>
        <taxon>Pseudomonadati</taxon>
        <taxon>Acidobacteriota</taxon>
        <taxon>Thermoanaerobaculia</taxon>
        <taxon>Thermoanaerobaculales</taxon>
        <taxon>Thermoanaerobaculaceae</taxon>
        <taxon>Thermoanaerobaculum</taxon>
    </lineage>
</organism>
<protein>
    <recommendedName>
        <fullName evidence="10">Protein-export membrane protein SecG</fullName>
    </recommendedName>
</protein>
<comment type="subcellular location">
    <subcellularLocation>
        <location evidence="1 10">Cell membrane</location>
        <topology evidence="1 10">Multi-pass membrane protein</topology>
    </subcellularLocation>
</comment>
<accession>A0A062Y3I4</accession>
<dbReference type="GO" id="GO:0065002">
    <property type="term" value="P:intracellular protein transmembrane transport"/>
    <property type="evidence" value="ECO:0007669"/>
    <property type="project" value="TreeGrafter"/>
</dbReference>
<evidence type="ECO:0000256" key="1">
    <source>
        <dbReference type="ARBA" id="ARBA00004651"/>
    </source>
</evidence>
<dbReference type="PANTHER" id="PTHR34182:SF1">
    <property type="entry name" value="PROTEIN-EXPORT MEMBRANE PROTEIN SECG"/>
    <property type="match status" value="1"/>
</dbReference>
<dbReference type="AlphaFoldDB" id="A0A062Y3I4"/>
<evidence type="ECO:0000256" key="6">
    <source>
        <dbReference type="ARBA" id="ARBA00022927"/>
    </source>
</evidence>
<dbReference type="GO" id="GO:0009306">
    <property type="term" value="P:protein secretion"/>
    <property type="evidence" value="ECO:0007669"/>
    <property type="project" value="UniProtKB-UniRule"/>
</dbReference>
<keyword evidence="4 10" id="KW-1003">Cell membrane</keyword>
<evidence type="ECO:0000256" key="11">
    <source>
        <dbReference type="SAM" id="MobiDB-lite"/>
    </source>
</evidence>
<dbReference type="GO" id="GO:0005886">
    <property type="term" value="C:plasma membrane"/>
    <property type="evidence" value="ECO:0007669"/>
    <property type="project" value="UniProtKB-SubCell"/>
</dbReference>
<evidence type="ECO:0000313" key="13">
    <source>
        <dbReference type="Proteomes" id="UP000027284"/>
    </source>
</evidence>
<keyword evidence="3 10" id="KW-0813">Transport</keyword>
<dbReference type="Pfam" id="PF03840">
    <property type="entry name" value="SecG"/>
    <property type="match status" value="1"/>
</dbReference>
<comment type="similarity">
    <text evidence="2 10">Belongs to the SecG family.</text>
</comment>
<comment type="caution">
    <text evidence="10">Lacks conserved residue(s) required for the propagation of feature annotation.</text>
</comment>
<evidence type="ECO:0000256" key="4">
    <source>
        <dbReference type="ARBA" id="ARBA00022475"/>
    </source>
</evidence>
<keyword evidence="9 10" id="KW-0472">Membrane</keyword>
<dbReference type="Proteomes" id="UP000027284">
    <property type="component" value="Unassembled WGS sequence"/>
</dbReference>
<feature type="transmembrane region" description="Helical" evidence="10">
    <location>
        <begin position="51"/>
        <end position="73"/>
    </location>
</feature>